<protein>
    <submittedName>
        <fullName evidence="1">Uncharacterized protein</fullName>
    </submittedName>
</protein>
<gene>
    <name evidence="1" type="ORF">MF5292_00399</name>
</gene>
<organism evidence="1">
    <name type="scientific">Mycoplasma feriruminatoris</name>
    <dbReference type="NCBI Taxonomy" id="1179777"/>
    <lineage>
        <taxon>Bacteria</taxon>
        <taxon>Bacillati</taxon>
        <taxon>Mycoplasmatota</taxon>
        <taxon>Mollicutes</taxon>
        <taxon>Mycoplasmataceae</taxon>
        <taxon>Mycoplasma</taxon>
    </lineage>
</organism>
<name>A0A654IBV0_9MOLU</name>
<sequence>MEYSDSFVSNFLSGNADKLIAGYKIIKDIIKIDFLISLNTFIADIMPEILKKIK</sequence>
<evidence type="ECO:0000313" key="1">
    <source>
        <dbReference type="EMBL" id="VZK65226.1"/>
    </source>
</evidence>
<dbReference type="EMBL" id="LR738858">
    <property type="protein sequence ID" value="VZK65226.1"/>
    <property type="molecule type" value="Genomic_DNA"/>
</dbReference>
<reference evidence="1" key="1">
    <citation type="submission" date="2019-11" db="EMBL/GenBank/DDBJ databases">
        <authorList>
            <person name="Falquet L."/>
            <person name="Falquet L."/>
        </authorList>
    </citation>
    <scope>NUCLEOTIDE SEQUENCE</scope>
    <source>
        <strain evidence="1">G5813/1+2</strain>
    </source>
</reference>
<dbReference type="AlphaFoldDB" id="A0A654IBV0"/>
<proteinExistence type="predicted"/>
<accession>A0A654IBV0</accession>